<dbReference type="PANTHER" id="PTHR11910">
    <property type="entry name" value="ATP SYNTHASE DELTA CHAIN"/>
    <property type="match status" value="1"/>
</dbReference>
<keyword evidence="11" id="KW-1185">Reference proteome</keyword>
<dbReference type="STRING" id="1123029.SAMN02745172_00059"/>
<evidence type="ECO:0000313" key="11">
    <source>
        <dbReference type="Proteomes" id="UP000186406"/>
    </source>
</evidence>
<reference evidence="10 11" key="1">
    <citation type="submission" date="2016-12" db="EMBL/GenBank/DDBJ databases">
        <authorList>
            <person name="Song W.-J."/>
            <person name="Kurnit D.M."/>
        </authorList>
    </citation>
    <scope>NUCLEOTIDE SEQUENCE [LARGE SCALE GENOMIC DNA]</scope>
    <source>
        <strain evidence="10 11">DSM 19599</strain>
    </source>
</reference>
<organism evidence="10 11">
    <name type="scientific">Pseudoxanthobacter soli DSM 19599</name>
    <dbReference type="NCBI Taxonomy" id="1123029"/>
    <lineage>
        <taxon>Bacteria</taxon>
        <taxon>Pseudomonadati</taxon>
        <taxon>Pseudomonadota</taxon>
        <taxon>Alphaproteobacteria</taxon>
        <taxon>Hyphomicrobiales</taxon>
        <taxon>Segnochrobactraceae</taxon>
        <taxon>Pseudoxanthobacter</taxon>
    </lineage>
</organism>
<feature type="transmembrane region" description="Helical" evidence="9">
    <location>
        <begin position="64"/>
        <end position="84"/>
    </location>
</feature>
<dbReference type="NCBIfam" id="TIGR01145">
    <property type="entry name" value="ATP_synt_delta"/>
    <property type="match status" value="1"/>
</dbReference>
<comment type="function">
    <text evidence="8">This protein is part of the stalk that links CF(0) to CF(1). It either transmits conformational changes from CF(0) to CF(1) or is implicated in proton conduction.</text>
</comment>
<dbReference type="HAMAP" id="MF_01416">
    <property type="entry name" value="ATP_synth_delta_bact"/>
    <property type="match status" value="1"/>
</dbReference>
<gene>
    <name evidence="8" type="primary">atpH</name>
    <name evidence="10" type="ORF">SAMN02745172_00059</name>
</gene>
<evidence type="ECO:0000256" key="2">
    <source>
        <dbReference type="ARBA" id="ARBA00022448"/>
    </source>
</evidence>
<keyword evidence="5 8" id="KW-0472">Membrane</keyword>
<evidence type="ECO:0000256" key="9">
    <source>
        <dbReference type="SAM" id="Phobius"/>
    </source>
</evidence>
<dbReference type="GO" id="GO:0046933">
    <property type="term" value="F:proton-transporting ATP synthase activity, rotational mechanism"/>
    <property type="evidence" value="ECO:0007669"/>
    <property type="project" value="UniProtKB-UniRule"/>
</dbReference>
<dbReference type="SUPFAM" id="SSF47928">
    <property type="entry name" value="N-terminal domain of the delta subunit of the F1F0-ATP synthase"/>
    <property type="match status" value="1"/>
</dbReference>
<dbReference type="GO" id="GO:0045259">
    <property type="term" value="C:proton-transporting ATP synthase complex"/>
    <property type="evidence" value="ECO:0007669"/>
    <property type="project" value="UniProtKB-KW"/>
</dbReference>
<keyword evidence="9" id="KW-0812">Transmembrane</keyword>
<evidence type="ECO:0000256" key="7">
    <source>
        <dbReference type="ARBA" id="ARBA00023310"/>
    </source>
</evidence>
<dbReference type="InterPro" id="IPR026015">
    <property type="entry name" value="ATP_synth_OSCP/delta_N_sf"/>
</dbReference>
<name>A0A1M7Z4N0_9HYPH</name>
<comment type="similarity">
    <text evidence="8">Belongs to the ATPase delta chain family.</text>
</comment>
<dbReference type="GO" id="GO:0005886">
    <property type="term" value="C:plasma membrane"/>
    <property type="evidence" value="ECO:0007669"/>
    <property type="project" value="UniProtKB-SubCell"/>
</dbReference>
<evidence type="ECO:0000256" key="3">
    <source>
        <dbReference type="ARBA" id="ARBA00022781"/>
    </source>
</evidence>
<dbReference type="InterPro" id="IPR020781">
    <property type="entry name" value="ATPase_OSCP/d_CS"/>
</dbReference>
<keyword evidence="8" id="KW-1003">Cell membrane</keyword>
<dbReference type="AlphaFoldDB" id="A0A1M7Z4N0"/>
<evidence type="ECO:0000256" key="4">
    <source>
        <dbReference type="ARBA" id="ARBA00023065"/>
    </source>
</evidence>
<sequence length="186" mass="19415">MTDKDSLVSGVARRYATALFELASEAGAIEATEAGLNQFMALVDESADLRRLIESPVFSSDEQVAGVTAVLGAAGIGGIAANFIKLVARNRRLFLAPSMVRAYRALTAAARGETVAEVTSAEPLSSSHVEALKAALGEATGRKIILETSVDPALIGGLVVKLGSRMIDTSLRTKLNSLKLAMKEVG</sequence>
<dbReference type="Pfam" id="PF00213">
    <property type="entry name" value="OSCP"/>
    <property type="match status" value="1"/>
</dbReference>
<evidence type="ECO:0000256" key="8">
    <source>
        <dbReference type="HAMAP-Rule" id="MF_01416"/>
    </source>
</evidence>
<proteinExistence type="inferred from homology"/>
<dbReference type="InterPro" id="IPR000711">
    <property type="entry name" value="ATPase_OSCP/dsu"/>
</dbReference>
<dbReference type="EMBL" id="FRXO01000001">
    <property type="protein sequence ID" value="SHO59772.1"/>
    <property type="molecule type" value="Genomic_DNA"/>
</dbReference>
<keyword evidence="3 8" id="KW-0375">Hydrogen ion transport</keyword>
<keyword evidence="4 8" id="KW-0406">Ion transport</keyword>
<dbReference type="OrthoDB" id="9796185at2"/>
<dbReference type="NCBIfam" id="NF004406">
    <property type="entry name" value="PRK05758.3-2"/>
    <property type="match status" value="1"/>
</dbReference>
<keyword evidence="7 8" id="KW-0066">ATP synthesis</keyword>
<comment type="function">
    <text evidence="8">F(1)F(0) ATP synthase produces ATP from ADP in the presence of a proton or sodium gradient. F-type ATPases consist of two structural domains, F(1) containing the extramembraneous catalytic core and F(0) containing the membrane proton channel, linked together by a central stalk and a peripheral stalk. During catalysis, ATP synthesis in the catalytic domain of F(1) is coupled via a rotary mechanism of the central stalk subunits to proton translocation.</text>
</comment>
<dbReference type="PROSITE" id="PS00389">
    <property type="entry name" value="ATPASE_DELTA"/>
    <property type="match status" value="1"/>
</dbReference>
<dbReference type="RefSeq" id="WP_073625240.1">
    <property type="nucleotide sequence ID" value="NZ_FRXO01000001.1"/>
</dbReference>
<dbReference type="NCBIfam" id="NF004402">
    <property type="entry name" value="PRK05758.2-2"/>
    <property type="match status" value="1"/>
</dbReference>
<evidence type="ECO:0000256" key="5">
    <source>
        <dbReference type="ARBA" id="ARBA00023136"/>
    </source>
</evidence>
<dbReference type="Proteomes" id="UP000186406">
    <property type="component" value="Unassembled WGS sequence"/>
</dbReference>
<keyword evidence="2 8" id="KW-0813">Transport</keyword>
<dbReference type="PRINTS" id="PR00125">
    <property type="entry name" value="ATPASEDELTA"/>
</dbReference>
<protein>
    <recommendedName>
        <fullName evidence="8">ATP synthase subunit delta</fullName>
    </recommendedName>
    <alternativeName>
        <fullName evidence="8">ATP synthase F(1) sector subunit delta</fullName>
    </alternativeName>
    <alternativeName>
        <fullName evidence="8">F-type ATPase subunit delta</fullName>
        <shortName evidence="8">F-ATPase subunit delta</shortName>
    </alternativeName>
</protein>
<evidence type="ECO:0000256" key="6">
    <source>
        <dbReference type="ARBA" id="ARBA00023196"/>
    </source>
</evidence>
<keyword evidence="9" id="KW-1133">Transmembrane helix</keyword>
<evidence type="ECO:0000256" key="1">
    <source>
        <dbReference type="ARBA" id="ARBA00004370"/>
    </source>
</evidence>
<keyword evidence="6 8" id="KW-0139">CF(1)</keyword>
<accession>A0A1M7Z4N0</accession>
<dbReference type="Gene3D" id="1.10.520.20">
    <property type="entry name" value="N-terminal domain of the delta subunit of the F1F0-ATP synthase"/>
    <property type="match status" value="1"/>
</dbReference>
<comment type="subcellular location">
    <subcellularLocation>
        <location evidence="8">Cell membrane</location>
        <topology evidence="8">Peripheral membrane protein</topology>
    </subcellularLocation>
    <subcellularLocation>
        <location evidence="1">Membrane</location>
    </subcellularLocation>
</comment>
<evidence type="ECO:0000313" key="10">
    <source>
        <dbReference type="EMBL" id="SHO59772.1"/>
    </source>
</evidence>